<keyword evidence="2" id="KW-0732">Signal</keyword>
<evidence type="ECO:0000313" key="4">
    <source>
        <dbReference type="EMBL" id="CAH1116454.1"/>
    </source>
</evidence>
<evidence type="ECO:0000313" key="5">
    <source>
        <dbReference type="Proteomes" id="UP001153737"/>
    </source>
</evidence>
<feature type="chain" id="PRO_5040305440" description="Chitin-binding type-2 domain-containing protein" evidence="2">
    <location>
        <begin position="20"/>
        <end position="165"/>
    </location>
</feature>
<dbReference type="SUPFAM" id="SSF57625">
    <property type="entry name" value="Invertebrate chitin-binding proteins"/>
    <property type="match status" value="1"/>
</dbReference>
<dbReference type="AlphaFoldDB" id="A0A9P0D7V5"/>
<keyword evidence="5" id="KW-1185">Reference proteome</keyword>
<evidence type="ECO:0000256" key="2">
    <source>
        <dbReference type="SAM" id="SignalP"/>
    </source>
</evidence>
<proteinExistence type="predicted"/>
<feature type="signal peptide" evidence="2">
    <location>
        <begin position="1"/>
        <end position="19"/>
    </location>
</feature>
<dbReference type="OrthoDB" id="6783483at2759"/>
<dbReference type="GO" id="GO:0005576">
    <property type="term" value="C:extracellular region"/>
    <property type="evidence" value="ECO:0007669"/>
    <property type="project" value="InterPro"/>
</dbReference>
<gene>
    <name evidence="4" type="ORF">PHAECO_LOCUS1266</name>
</gene>
<feature type="compositionally biased region" description="Low complexity" evidence="1">
    <location>
        <begin position="83"/>
        <end position="107"/>
    </location>
</feature>
<dbReference type="InterPro" id="IPR002557">
    <property type="entry name" value="Chitin-bd_dom"/>
</dbReference>
<protein>
    <recommendedName>
        <fullName evidence="3">Chitin-binding type-2 domain-containing protein</fullName>
    </recommendedName>
</protein>
<dbReference type="EMBL" id="OU896707">
    <property type="protein sequence ID" value="CAH1116454.1"/>
    <property type="molecule type" value="Genomic_DNA"/>
</dbReference>
<dbReference type="Proteomes" id="UP001153737">
    <property type="component" value="Chromosome 1"/>
</dbReference>
<dbReference type="GO" id="GO:0008061">
    <property type="term" value="F:chitin binding"/>
    <property type="evidence" value="ECO:0007669"/>
    <property type="project" value="InterPro"/>
</dbReference>
<feature type="region of interest" description="Disordered" evidence="1">
    <location>
        <begin position="77"/>
        <end position="114"/>
    </location>
</feature>
<name>A0A9P0D7V5_PHACE</name>
<evidence type="ECO:0000259" key="3">
    <source>
        <dbReference type="PROSITE" id="PS50940"/>
    </source>
</evidence>
<reference evidence="4" key="2">
    <citation type="submission" date="2022-10" db="EMBL/GenBank/DDBJ databases">
        <authorList>
            <consortium name="ENA_rothamsted_submissions"/>
            <consortium name="culmorum"/>
            <person name="King R."/>
        </authorList>
    </citation>
    <scope>NUCLEOTIDE SEQUENCE</scope>
</reference>
<sequence>MLTVAIIFTFLSSFNFIDGLNLDSATEICKNTSVRCLSNNTYITCANAGAFTVLLNTQLTCPDGYICNESVLSHPCTKEGDTDSSSKNTETTTESTTRADSTTSQTDPTPPAACTSAGKYPSKNCNEYYECLKVMWWYRLMFRKCDESERFDHITLQCVPDIMCF</sequence>
<organism evidence="4 5">
    <name type="scientific">Phaedon cochleariae</name>
    <name type="common">Mustard beetle</name>
    <dbReference type="NCBI Taxonomy" id="80249"/>
    <lineage>
        <taxon>Eukaryota</taxon>
        <taxon>Metazoa</taxon>
        <taxon>Ecdysozoa</taxon>
        <taxon>Arthropoda</taxon>
        <taxon>Hexapoda</taxon>
        <taxon>Insecta</taxon>
        <taxon>Pterygota</taxon>
        <taxon>Neoptera</taxon>
        <taxon>Endopterygota</taxon>
        <taxon>Coleoptera</taxon>
        <taxon>Polyphaga</taxon>
        <taxon>Cucujiformia</taxon>
        <taxon>Chrysomeloidea</taxon>
        <taxon>Chrysomelidae</taxon>
        <taxon>Chrysomelinae</taxon>
        <taxon>Chrysomelini</taxon>
        <taxon>Phaedon</taxon>
    </lineage>
</organism>
<dbReference type="PROSITE" id="PS50940">
    <property type="entry name" value="CHIT_BIND_II"/>
    <property type="match status" value="1"/>
</dbReference>
<evidence type="ECO:0000256" key="1">
    <source>
        <dbReference type="SAM" id="MobiDB-lite"/>
    </source>
</evidence>
<dbReference type="InterPro" id="IPR036508">
    <property type="entry name" value="Chitin-bd_dom_sf"/>
</dbReference>
<feature type="domain" description="Chitin-binding type-2" evidence="3">
    <location>
        <begin position="111"/>
        <end position="165"/>
    </location>
</feature>
<reference evidence="4" key="1">
    <citation type="submission" date="2022-01" db="EMBL/GenBank/DDBJ databases">
        <authorList>
            <person name="King R."/>
        </authorList>
    </citation>
    <scope>NUCLEOTIDE SEQUENCE</scope>
</reference>
<accession>A0A9P0D7V5</accession>